<proteinExistence type="predicted"/>
<evidence type="ECO:0000313" key="1">
    <source>
        <dbReference type="EMBL" id="TGN20513.1"/>
    </source>
</evidence>
<dbReference type="Proteomes" id="UP000298058">
    <property type="component" value="Unassembled WGS sequence"/>
</dbReference>
<keyword evidence="2" id="KW-1185">Reference proteome</keyword>
<evidence type="ECO:0000313" key="2">
    <source>
        <dbReference type="Proteomes" id="UP000298058"/>
    </source>
</evidence>
<organism evidence="1 2">
    <name type="scientific">Leptospira idonii</name>
    <dbReference type="NCBI Taxonomy" id="1193500"/>
    <lineage>
        <taxon>Bacteria</taxon>
        <taxon>Pseudomonadati</taxon>
        <taxon>Spirochaetota</taxon>
        <taxon>Spirochaetia</taxon>
        <taxon>Leptospirales</taxon>
        <taxon>Leptospiraceae</taxon>
        <taxon>Leptospira</taxon>
    </lineage>
</organism>
<gene>
    <name evidence="1" type="ORF">EHS15_03320</name>
</gene>
<comment type="caution">
    <text evidence="1">The sequence shown here is derived from an EMBL/GenBank/DDBJ whole genome shotgun (WGS) entry which is preliminary data.</text>
</comment>
<sequence>MAATNELMILISMLNFIKTNRPFKGIKNIVTEEILPFETFQTKTMGNIQIFEIDLLKMSNFPELNEKKSLIWAIRESNGMNILVKTKKSEDEPFQISYSGFTKTQISYYKNHLLEADKHGCLIEHS</sequence>
<reference evidence="1" key="1">
    <citation type="journal article" date="2019" name="PLoS Negl. Trop. Dis.">
        <title>Revisiting the worldwide diversity of Leptospira species in the environment.</title>
        <authorList>
            <person name="Vincent A.T."/>
            <person name="Schiettekatte O."/>
            <person name="Bourhy P."/>
            <person name="Veyrier F.J."/>
            <person name="Picardeau M."/>
        </authorList>
    </citation>
    <scope>NUCLEOTIDE SEQUENCE [LARGE SCALE GENOMIC DNA]</scope>
    <source>
        <strain evidence="1">201300427</strain>
    </source>
</reference>
<accession>A0A4R9M1D6</accession>
<dbReference type="EMBL" id="RQHW01000011">
    <property type="protein sequence ID" value="TGN20513.1"/>
    <property type="molecule type" value="Genomic_DNA"/>
</dbReference>
<name>A0A4R9M1D6_9LEPT</name>
<dbReference type="AlphaFoldDB" id="A0A4R9M1D6"/>
<protein>
    <submittedName>
        <fullName evidence="1">Uncharacterized protein</fullName>
    </submittedName>
</protein>
<dbReference type="RefSeq" id="WP_135759128.1">
    <property type="nucleotide sequence ID" value="NZ_RQHW01000011.1"/>
</dbReference>